<proteinExistence type="inferred from homology"/>
<feature type="transmembrane region" description="Helical" evidence="11">
    <location>
        <begin position="287"/>
        <end position="308"/>
    </location>
</feature>
<evidence type="ECO:0000313" key="14">
    <source>
        <dbReference type="Proteomes" id="UP001235269"/>
    </source>
</evidence>
<keyword evidence="6" id="KW-0997">Cell inner membrane</keyword>
<evidence type="ECO:0000256" key="4">
    <source>
        <dbReference type="ARBA" id="ARBA00022448"/>
    </source>
</evidence>
<feature type="transmembrane region" description="Helical" evidence="11">
    <location>
        <begin position="12"/>
        <end position="35"/>
    </location>
</feature>
<evidence type="ECO:0000256" key="3">
    <source>
        <dbReference type="ARBA" id="ARBA00016947"/>
    </source>
</evidence>
<feature type="transmembrane region" description="Helical" evidence="11">
    <location>
        <begin position="464"/>
        <end position="484"/>
    </location>
</feature>
<evidence type="ECO:0000256" key="6">
    <source>
        <dbReference type="ARBA" id="ARBA00022519"/>
    </source>
</evidence>
<feature type="transmembrane region" description="Helical" evidence="11">
    <location>
        <begin position="198"/>
        <end position="221"/>
    </location>
</feature>
<organism evidence="13 14">
    <name type="scientific">Rhizobium paknamense</name>
    <dbReference type="NCBI Taxonomy" id="1206817"/>
    <lineage>
        <taxon>Bacteria</taxon>
        <taxon>Pseudomonadati</taxon>
        <taxon>Pseudomonadota</taxon>
        <taxon>Alphaproteobacteria</taxon>
        <taxon>Hyphomicrobiales</taxon>
        <taxon>Rhizobiaceae</taxon>
        <taxon>Rhizobium/Agrobacterium group</taxon>
        <taxon>Rhizobium</taxon>
    </lineage>
</organism>
<evidence type="ECO:0000256" key="9">
    <source>
        <dbReference type="ARBA" id="ARBA00022989"/>
    </source>
</evidence>
<keyword evidence="4 11" id="KW-0813">Transport</keyword>
<evidence type="ECO:0000256" key="7">
    <source>
        <dbReference type="ARBA" id="ARBA00022692"/>
    </source>
</evidence>
<feature type="transmembrane region" description="Helical" evidence="11">
    <location>
        <begin position="249"/>
        <end position="267"/>
    </location>
</feature>
<comment type="similarity">
    <text evidence="11">Belongs to the binding-protein-dependent transport system permease family.</text>
</comment>
<feature type="domain" description="ABC transmembrane type-1" evidence="12">
    <location>
        <begin position="10"/>
        <end position="217"/>
    </location>
</feature>
<dbReference type="PANTHER" id="PTHR30183">
    <property type="entry name" value="MOLYBDENUM TRANSPORT SYSTEM PERMEASE PROTEIN MODB"/>
    <property type="match status" value="1"/>
</dbReference>
<protein>
    <recommendedName>
        <fullName evidence="3">Thiamine transport system permease protein ThiP</fullName>
    </recommendedName>
</protein>
<keyword evidence="9 11" id="KW-1133">Transmembrane helix</keyword>
<keyword evidence="5" id="KW-1003">Cell membrane</keyword>
<feature type="transmembrane region" description="Helical" evidence="11">
    <location>
        <begin position="144"/>
        <end position="172"/>
    </location>
</feature>
<evidence type="ECO:0000259" key="12">
    <source>
        <dbReference type="PROSITE" id="PS50928"/>
    </source>
</evidence>
<dbReference type="InterPro" id="IPR005947">
    <property type="entry name" value="ThiP_ABC_transpt"/>
</dbReference>
<gene>
    <name evidence="13" type="ORF">QO005_003744</name>
</gene>
<dbReference type="Pfam" id="PF00528">
    <property type="entry name" value="BPD_transp_1"/>
    <property type="match status" value="2"/>
</dbReference>
<dbReference type="NCBIfam" id="TIGR01253">
    <property type="entry name" value="thiP"/>
    <property type="match status" value="1"/>
</dbReference>
<comment type="caution">
    <text evidence="13">The sequence shown here is derived from an EMBL/GenBank/DDBJ whole genome shotgun (WGS) entry which is preliminary data.</text>
</comment>
<keyword evidence="7 11" id="KW-0812">Transmembrane</keyword>
<evidence type="ECO:0000256" key="5">
    <source>
        <dbReference type="ARBA" id="ARBA00022475"/>
    </source>
</evidence>
<accession>A0ABU0IIE2</accession>
<evidence type="ECO:0000256" key="10">
    <source>
        <dbReference type="ARBA" id="ARBA00023136"/>
    </source>
</evidence>
<evidence type="ECO:0000256" key="1">
    <source>
        <dbReference type="ARBA" id="ARBA00004429"/>
    </source>
</evidence>
<dbReference type="PROSITE" id="PS50928">
    <property type="entry name" value="ABC_TM1"/>
    <property type="match status" value="2"/>
</dbReference>
<evidence type="ECO:0000256" key="11">
    <source>
        <dbReference type="RuleBase" id="RU363032"/>
    </source>
</evidence>
<feature type="domain" description="ABC transmembrane type-1" evidence="12">
    <location>
        <begin position="287"/>
        <end position="484"/>
    </location>
</feature>
<feature type="transmembrane region" description="Helical" evidence="11">
    <location>
        <begin position="421"/>
        <end position="444"/>
    </location>
</feature>
<evidence type="ECO:0000313" key="13">
    <source>
        <dbReference type="EMBL" id="MDQ0457388.1"/>
    </source>
</evidence>
<dbReference type="Gene3D" id="1.10.3720.10">
    <property type="entry name" value="MetI-like"/>
    <property type="match status" value="2"/>
</dbReference>
<dbReference type="InterPro" id="IPR035906">
    <property type="entry name" value="MetI-like_sf"/>
</dbReference>
<dbReference type="InterPro" id="IPR000515">
    <property type="entry name" value="MetI-like"/>
</dbReference>
<comment type="subcellular location">
    <subcellularLocation>
        <location evidence="1">Cell inner membrane</location>
        <topology evidence="1">Multi-pass membrane protein</topology>
    </subcellularLocation>
    <subcellularLocation>
        <location evidence="11">Cell membrane</location>
        <topology evidence="11">Multi-pass membrane protein</topology>
    </subcellularLocation>
</comment>
<evidence type="ECO:0000256" key="2">
    <source>
        <dbReference type="ARBA" id="ARBA00011650"/>
    </source>
</evidence>
<dbReference type="Proteomes" id="UP001235269">
    <property type="component" value="Unassembled WGS sequence"/>
</dbReference>
<sequence length="494" mass="52815">MLAPATLSILRFTLWQALLSTLLSVVFALPVALSLARQRRFPGRLLLIRLMAVPMGLPVLIGALGLLGIWGRNGVINQGLALLGVQAPVSIYGLAGILLAHVFFNMPLAARLMLAGLERLPPEYWQMAASLGMRRRAIFRLIEWPAVSGLLPGIAGLIFMLCATSFTLVLILGGGPGATTLEVAIYQALRFDFDPPQAVALAALQLAVTALMLLLLTLWPAPPEVGLTDQRPTRRFDGESWSARLKDGLWLGLAFLFLAAPLAQVLLSGLRSNLVSLLSDPAVHQALAVSLGIALPSGLVAVLLSFAFSRARIALARASGLPARLLKAGIGAASSLVLLVPAIVIATGWFLLLRRFGNVAIFAAPVVILINAMMALPFAMRVLQPAVDVHHRRHDRLAESLGLSGFSRLRWVDWPGLKRPLLTALSFAMALSLGDLGAVALFGADRLTTLPWLIFSRLGHYRSADADGLALLLGLVCLLLTLIGQPGRAGENRR</sequence>
<dbReference type="SUPFAM" id="SSF161098">
    <property type="entry name" value="MetI-like"/>
    <property type="match status" value="2"/>
</dbReference>
<keyword evidence="10 11" id="KW-0472">Membrane</keyword>
<feature type="transmembrane region" description="Helical" evidence="11">
    <location>
        <begin position="90"/>
        <end position="110"/>
    </location>
</feature>
<dbReference type="EMBL" id="JAUSWH010000014">
    <property type="protein sequence ID" value="MDQ0457388.1"/>
    <property type="molecule type" value="Genomic_DNA"/>
</dbReference>
<evidence type="ECO:0000256" key="8">
    <source>
        <dbReference type="ARBA" id="ARBA00022737"/>
    </source>
</evidence>
<keyword evidence="14" id="KW-1185">Reference proteome</keyword>
<keyword evidence="8" id="KW-0677">Repeat</keyword>
<feature type="transmembrane region" description="Helical" evidence="11">
    <location>
        <begin position="359"/>
        <end position="383"/>
    </location>
</feature>
<reference evidence="13 14" key="1">
    <citation type="submission" date="2023-07" db="EMBL/GenBank/DDBJ databases">
        <title>Genomic Encyclopedia of Type Strains, Phase IV (KMG-IV): sequencing the most valuable type-strain genomes for metagenomic binning, comparative biology and taxonomic classification.</title>
        <authorList>
            <person name="Goeker M."/>
        </authorList>
    </citation>
    <scope>NUCLEOTIDE SEQUENCE [LARGE SCALE GENOMIC DNA]</scope>
    <source>
        <strain evidence="13 14">DSM 100301</strain>
    </source>
</reference>
<feature type="transmembrane region" description="Helical" evidence="11">
    <location>
        <begin position="47"/>
        <end position="70"/>
    </location>
</feature>
<name>A0ABU0IIE2_9HYPH</name>
<comment type="subunit">
    <text evidence="2">The complex is composed of two ATP-binding proteins (ThiQ), two transmembrane proteins (ThiP) and a solute-binding protein (ThiB).</text>
</comment>
<feature type="transmembrane region" description="Helical" evidence="11">
    <location>
        <begin position="329"/>
        <end position="353"/>
    </location>
</feature>
<dbReference type="CDD" id="cd06261">
    <property type="entry name" value="TM_PBP2"/>
    <property type="match status" value="2"/>
</dbReference>
<dbReference type="PANTHER" id="PTHR30183:SF9">
    <property type="entry name" value="THIAMINE TRANSPORT SYSTEM PERMEASE PROTEIN THIP"/>
    <property type="match status" value="1"/>
</dbReference>